<feature type="non-terminal residue" evidence="1">
    <location>
        <position position="121"/>
    </location>
</feature>
<sequence>MAEIQAKEVSRAQVWGELGNALPSQVPYMVQPTIPQVQSMFYMPSTMPVALTSPSPVMNSYVPLTHPQQSMIAPMQIVQAQPGHVQQTAFTASTAIPYIQPYTVAQMQSTQSLKQQQQQQQ</sequence>
<dbReference type="AlphaFoldDB" id="A0A0A9YJU0"/>
<reference evidence="1" key="1">
    <citation type="journal article" date="2014" name="PLoS ONE">
        <title>Transcriptome-Based Identification of ABC Transporters in the Western Tarnished Plant Bug Lygus hesperus.</title>
        <authorList>
            <person name="Hull J.J."/>
            <person name="Chaney K."/>
            <person name="Geib S.M."/>
            <person name="Fabrick J.A."/>
            <person name="Brent C.S."/>
            <person name="Walsh D."/>
            <person name="Lavine L.C."/>
        </authorList>
    </citation>
    <scope>NUCLEOTIDE SEQUENCE</scope>
</reference>
<accession>A0A0A9YJU0</accession>
<protein>
    <submittedName>
        <fullName evidence="1">Uncharacterized protein</fullName>
    </submittedName>
</protein>
<reference evidence="1" key="2">
    <citation type="submission" date="2014-07" db="EMBL/GenBank/DDBJ databases">
        <authorList>
            <person name="Hull J."/>
        </authorList>
    </citation>
    <scope>NUCLEOTIDE SEQUENCE</scope>
</reference>
<evidence type="ECO:0000313" key="1">
    <source>
        <dbReference type="EMBL" id="JAG31886.1"/>
    </source>
</evidence>
<name>A0A0A9YJU0_LYGHE</name>
<gene>
    <name evidence="1" type="ORF">CM83_14588</name>
</gene>
<dbReference type="EMBL" id="GBHO01011718">
    <property type="protein sequence ID" value="JAG31886.1"/>
    <property type="molecule type" value="Transcribed_RNA"/>
</dbReference>
<proteinExistence type="predicted"/>
<organism evidence="1">
    <name type="scientific">Lygus hesperus</name>
    <name type="common">Western plant bug</name>
    <dbReference type="NCBI Taxonomy" id="30085"/>
    <lineage>
        <taxon>Eukaryota</taxon>
        <taxon>Metazoa</taxon>
        <taxon>Ecdysozoa</taxon>
        <taxon>Arthropoda</taxon>
        <taxon>Hexapoda</taxon>
        <taxon>Insecta</taxon>
        <taxon>Pterygota</taxon>
        <taxon>Neoptera</taxon>
        <taxon>Paraneoptera</taxon>
        <taxon>Hemiptera</taxon>
        <taxon>Heteroptera</taxon>
        <taxon>Panheteroptera</taxon>
        <taxon>Cimicomorpha</taxon>
        <taxon>Miridae</taxon>
        <taxon>Mirini</taxon>
        <taxon>Lygus</taxon>
    </lineage>
</organism>